<evidence type="ECO:0000259" key="1">
    <source>
        <dbReference type="Pfam" id="PF01841"/>
    </source>
</evidence>
<dbReference type="Gene3D" id="3.10.620.30">
    <property type="match status" value="1"/>
</dbReference>
<feature type="domain" description="Transglutaminase-like" evidence="1">
    <location>
        <begin position="258"/>
        <end position="366"/>
    </location>
</feature>
<dbReference type="Pfam" id="PF12969">
    <property type="entry name" value="DUF3857"/>
    <property type="match status" value="1"/>
</dbReference>
<reference evidence="3 4" key="1">
    <citation type="submission" date="2016-10" db="EMBL/GenBank/DDBJ databases">
        <authorList>
            <person name="de Groot N.N."/>
        </authorList>
    </citation>
    <scope>NUCLEOTIDE SEQUENCE [LARGE SCALE GENOMIC DNA]</scope>
    <source>
        <strain evidence="3 4">TC2-24</strain>
    </source>
</reference>
<evidence type="ECO:0000259" key="2">
    <source>
        <dbReference type="Pfam" id="PF12969"/>
    </source>
</evidence>
<keyword evidence="4" id="KW-1185">Reference proteome</keyword>
<dbReference type="Pfam" id="PF01841">
    <property type="entry name" value="Transglut_core"/>
    <property type="match status" value="1"/>
</dbReference>
<accession>A0A1I0Q9D6</accession>
<dbReference type="Proteomes" id="UP000199373">
    <property type="component" value="Unassembled WGS sequence"/>
</dbReference>
<dbReference type="RefSeq" id="WP_091916736.1">
    <property type="nucleotide sequence ID" value="NZ_FOIQ01000006.1"/>
</dbReference>
<proteinExistence type="predicted"/>
<dbReference type="InterPro" id="IPR038765">
    <property type="entry name" value="Papain-like_cys_pep_sf"/>
</dbReference>
<dbReference type="SUPFAM" id="SSF54001">
    <property type="entry name" value="Cysteine proteinases"/>
    <property type="match status" value="1"/>
</dbReference>
<dbReference type="Gene3D" id="2.60.40.3140">
    <property type="match status" value="1"/>
</dbReference>
<dbReference type="AlphaFoldDB" id="A0A1I0Q9D6"/>
<dbReference type="InterPro" id="IPR002931">
    <property type="entry name" value="Transglutaminase-like"/>
</dbReference>
<dbReference type="InterPro" id="IPR024618">
    <property type="entry name" value="DUF3857"/>
</dbReference>
<gene>
    <name evidence="3" type="ORF">SAMN04487850_2257</name>
</gene>
<dbReference type="EMBL" id="FOIQ01000006">
    <property type="protein sequence ID" value="SEW23403.1"/>
    <property type="molecule type" value="Genomic_DNA"/>
</dbReference>
<evidence type="ECO:0000313" key="4">
    <source>
        <dbReference type="Proteomes" id="UP000199373"/>
    </source>
</evidence>
<organism evidence="3 4">
    <name type="scientific">Prevotella aff. ruminicola Tc2-24</name>
    <dbReference type="NCBI Taxonomy" id="81582"/>
    <lineage>
        <taxon>Bacteria</taxon>
        <taxon>Pseudomonadati</taxon>
        <taxon>Bacteroidota</taxon>
        <taxon>Bacteroidia</taxon>
        <taxon>Bacteroidales</taxon>
        <taxon>Prevotellaceae</taxon>
        <taxon>Prevotella</taxon>
    </lineage>
</organism>
<evidence type="ECO:0000313" key="3">
    <source>
        <dbReference type="EMBL" id="SEW23403.1"/>
    </source>
</evidence>
<name>A0A1I0Q9D6_9BACT</name>
<sequence>MRKLLILFVLFSWQEVRAQHTVVEESLIEVNCESMTHATVQRREVVTILNEQGADYAGFTCSCSKQVRLVKFRGQVSDATGRVIRKLKESELKRTEYSEYFAVDDYTMYFDYTPPTYPVTITYEWSMDIRDNLVEFPVFCPFSGYDVSVKKATYKLVAPKDMKIRYTTQHIDHPVAVADAENGKQMLTLEVSDLPAIRREPYIPPLRELLPMAYFAPQQFSYYGTQGSLGSWKDYGRWQYGLLEGRDALPEELKTKLHQMTDHLKTDREKVDKVYKYLQETTRYVAVLLGVGGLQPTPAADVYKSGFGDCKGLSNYMRAMLQVIGIASNYTVISMNNRRLLKDFASIGQMNHVILQVPLPGDTLWLECTSSHLPMGYVHEDIAGHDAIEISSDGGRMVRLPVYADSTNLMHTTAEIQLASDGAATMVLLQTVHNRQYENSIPLLKMKEKDCQRVMLNKVRVPQATVSQLDVREVGQSIIIDAQIESAKYASVTGQRLFVPVCPIHQGYSAPVVKNERQWDVYVDMGYLDIDDFTMTIPEGYEIESLPKKVVVEKPFGKFTFDILKEEDKVHVKYSLLMKSGSYEKAKFQELSEFIKQVSSSYGQKMVLKKK</sequence>
<dbReference type="Gene3D" id="2.60.120.1130">
    <property type="match status" value="1"/>
</dbReference>
<protein>
    <submittedName>
        <fullName evidence="3">Transglutaminase-like superfamily protein</fullName>
    </submittedName>
</protein>
<feature type="domain" description="DUF3857" evidence="2">
    <location>
        <begin position="38"/>
        <end position="197"/>
    </location>
</feature>